<dbReference type="RefSeq" id="WP_131997195.1">
    <property type="nucleotide sequence ID" value="NZ_SMGK01000004.1"/>
</dbReference>
<evidence type="ECO:0000313" key="1">
    <source>
        <dbReference type="EMBL" id="TCK71924.1"/>
    </source>
</evidence>
<organism evidence="1 2">
    <name type="scientific">Acidipila rosea</name>
    <dbReference type="NCBI Taxonomy" id="768535"/>
    <lineage>
        <taxon>Bacteria</taxon>
        <taxon>Pseudomonadati</taxon>
        <taxon>Acidobacteriota</taxon>
        <taxon>Terriglobia</taxon>
        <taxon>Terriglobales</taxon>
        <taxon>Acidobacteriaceae</taxon>
        <taxon>Acidipila</taxon>
    </lineage>
</organism>
<reference evidence="1 2" key="1">
    <citation type="submission" date="2019-03" db="EMBL/GenBank/DDBJ databases">
        <title>Genomic Encyclopedia of Type Strains, Phase IV (KMG-IV): sequencing the most valuable type-strain genomes for metagenomic binning, comparative biology and taxonomic classification.</title>
        <authorList>
            <person name="Goeker M."/>
        </authorList>
    </citation>
    <scope>NUCLEOTIDE SEQUENCE [LARGE SCALE GENOMIC DNA]</scope>
    <source>
        <strain evidence="1 2">DSM 103428</strain>
    </source>
</reference>
<name>A0A4R1L202_9BACT</name>
<dbReference type="Proteomes" id="UP000295210">
    <property type="component" value="Unassembled WGS sequence"/>
</dbReference>
<dbReference type="EMBL" id="SMGK01000004">
    <property type="protein sequence ID" value="TCK71924.1"/>
    <property type="molecule type" value="Genomic_DNA"/>
</dbReference>
<proteinExistence type="predicted"/>
<dbReference type="AlphaFoldDB" id="A0A4R1L202"/>
<evidence type="ECO:0000313" key="2">
    <source>
        <dbReference type="Proteomes" id="UP000295210"/>
    </source>
</evidence>
<dbReference type="OrthoDB" id="117379at2"/>
<gene>
    <name evidence="1" type="ORF">C7378_2546</name>
</gene>
<keyword evidence="2" id="KW-1185">Reference proteome</keyword>
<comment type="caution">
    <text evidence="1">The sequence shown here is derived from an EMBL/GenBank/DDBJ whole genome shotgun (WGS) entry which is preliminary data.</text>
</comment>
<sequence length="240" mass="27122">MKSWQKIAVVTLIALAALGVRVFFIWRERNAPAVQKPQPQERQLTADEMVIPRKLFIDDLKSAKALDGKTVWVQAGYELEYFPYAAHRVNFAKSQGMLPGMQALEIKDMVPEAVPAKIEDRIPKGDKQIFAVFTMPGDKKEYATAIGYEQGTDSKYYADDIFYYDDPHTMYKHWPADVWQTVDQHQAKVGMNELQTAAALGVIQQSDSSNVGNRTVHYDAGGKKWSVTFQNDKATSVKQE</sequence>
<accession>A0A4R1L202</accession>
<protein>
    <submittedName>
        <fullName evidence="1">Uncharacterized protein</fullName>
    </submittedName>
</protein>